<comment type="caution">
    <text evidence="4">The sequence shown here is derived from an EMBL/GenBank/DDBJ whole genome shotgun (WGS) entry which is preliminary data.</text>
</comment>
<proteinExistence type="predicted"/>
<dbReference type="SUPFAM" id="SSF55874">
    <property type="entry name" value="ATPase domain of HSP90 chaperone/DNA topoisomerase II/histidine kinase"/>
    <property type="match status" value="1"/>
</dbReference>
<dbReference type="InterPro" id="IPR010559">
    <property type="entry name" value="Sig_transdc_His_kin_internal"/>
</dbReference>
<dbReference type="PANTHER" id="PTHR34220">
    <property type="entry name" value="SENSOR HISTIDINE KINASE YPDA"/>
    <property type="match status" value="1"/>
</dbReference>
<feature type="transmembrane region" description="Helical" evidence="1">
    <location>
        <begin position="107"/>
        <end position="123"/>
    </location>
</feature>
<keyword evidence="1" id="KW-0472">Membrane</keyword>
<feature type="transmembrane region" description="Helical" evidence="1">
    <location>
        <begin position="12"/>
        <end position="29"/>
    </location>
</feature>
<protein>
    <submittedName>
        <fullName evidence="4">Histidine kinase-, DNA gyrase B-, and HSP90-like ATPase</fullName>
    </submittedName>
</protein>
<dbReference type="Pfam" id="PF07695">
    <property type="entry name" value="7TMR-DISM_7TM"/>
    <property type="match status" value="1"/>
</dbReference>
<dbReference type="InterPro" id="IPR011623">
    <property type="entry name" value="7TMR_DISM_rcpt_extracell_dom1"/>
</dbReference>
<dbReference type="Proteomes" id="UP001497527">
    <property type="component" value="Unassembled WGS sequence"/>
</dbReference>
<dbReference type="Pfam" id="PF06580">
    <property type="entry name" value="His_kinase"/>
    <property type="match status" value="1"/>
</dbReference>
<dbReference type="InterPro" id="IPR050640">
    <property type="entry name" value="Bact_2-comp_sensor_kinase"/>
</dbReference>
<evidence type="ECO:0000259" key="2">
    <source>
        <dbReference type="Pfam" id="PF06580"/>
    </source>
</evidence>
<evidence type="ECO:0000259" key="3">
    <source>
        <dbReference type="Pfam" id="PF07695"/>
    </source>
</evidence>
<keyword evidence="5" id="KW-1185">Reference proteome</keyword>
<sequence length="439" mass="50861">MLTDINSTFYSWIRGGVFLLLVSNFVIFLKNRESLVKYFSLYLLGIFIYLLKGTIHNSFFQSVFELTNVTLCAFSCGFYLNFIRVLHNSKEEYPQFDRVAKSFKNQLFILGVLFLVVNLLFGYDFLLKTLVYVVPIYVTVVIVVLAKTKIIVDNEGVYSLVASWFFFAMVIITVLKDYGKMEFLNSLELHPMFFVFVGIIVQTIIYTFLIADTIQRVSYEKNSIELNLARKTAQLYELKMTAFKNQLNPHFLFNSLNSINNYVIQNKKELASDYITKFAKLIRKVLQTTEEVTISLEEELKTAELYIKLEQSRLRNSFHYKIFIEDSIKVNQIGVVPLFTQPFIENSIWHGLSLKQDGELLINVLDREDLILVEVIDNGSGLSNKSKKTKEHKSYGIDTVKNRMNLVYGEENVRIFITDLADRDELKGTKVTILFPKTI</sequence>
<dbReference type="Gene3D" id="3.30.565.10">
    <property type="entry name" value="Histidine kinase-like ATPase, C-terminal domain"/>
    <property type="match status" value="1"/>
</dbReference>
<keyword evidence="1" id="KW-0812">Transmembrane</keyword>
<dbReference type="InterPro" id="IPR036890">
    <property type="entry name" value="HATPase_C_sf"/>
</dbReference>
<feature type="domain" description="7TM-DISM receptor extracellular" evidence="3">
    <location>
        <begin position="12"/>
        <end position="212"/>
    </location>
</feature>
<feature type="domain" description="Signal transduction histidine kinase internal region" evidence="2">
    <location>
        <begin position="239"/>
        <end position="317"/>
    </location>
</feature>
<evidence type="ECO:0000313" key="5">
    <source>
        <dbReference type="Proteomes" id="UP001497527"/>
    </source>
</evidence>
<organism evidence="4 5">
    <name type="scientific">Tenacibaculum polynesiense</name>
    <dbReference type="NCBI Taxonomy" id="3137857"/>
    <lineage>
        <taxon>Bacteria</taxon>
        <taxon>Pseudomonadati</taxon>
        <taxon>Bacteroidota</taxon>
        <taxon>Flavobacteriia</taxon>
        <taxon>Flavobacteriales</taxon>
        <taxon>Flavobacteriaceae</taxon>
        <taxon>Tenacibaculum</taxon>
    </lineage>
</organism>
<dbReference type="PANTHER" id="PTHR34220:SF7">
    <property type="entry name" value="SENSOR HISTIDINE KINASE YPDA"/>
    <property type="match status" value="1"/>
</dbReference>
<gene>
    <name evidence="4" type="ORF">T190423A01A_50199</name>
</gene>
<name>A0ABM9PEH3_9FLAO</name>
<keyword evidence="1" id="KW-1133">Transmembrane helix</keyword>
<feature type="transmembrane region" description="Helical" evidence="1">
    <location>
        <begin position="41"/>
        <end position="60"/>
    </location>
</feature>
<feature type="transmembrane region" description="Helical" evidence="1">
    <location>
        <begin position="66"/>
        <end position="86"/>
    </location>
</feature>
<feature type="transmembrane region" description="Helical" evidence="1">
    <location>
        <begin position="191"/>
        <end position="211"/>
    </location>
</feature>
<reference evidence="4 5" key="1">
    <citation type="submission" date="2024-05" db="EMBL/GenBank/DDBJ databases">
        <authorList>
            <person name="Duchaud E."/>
        </authorList>
    </citation>
    <scope>NUCLEOTIDE SEQUENCE [LARGE SCALE GENOMIC DNA]</scope>
    <source>
        <strain evidence="4">Ena-SAMPLE-TAB-13-05-2024-13:56:06:370-140308</strain>
    </source>
</reference>
<accession>A0ABM9PEH3</accession>
<dbReference type="EMBL" id="CAXJIO010000014">
    <property type="protein sequence ID" value="CAL2103951.1"/>
    <property type="molecule type" value="Genomic_DNA"/>
</dbReference>
<feature type="transmembrane region" description="Helical" evidence="1">
    <location>
        <begin position="158"/>
        <end position="179"/>
    </location>
</feature>
<feature type="transmembrane region" description="Helical" evidence="1">
    <location>
        <begin position="129"/>
        <end position="146"/>
    </location>
</feature>
<evidence type="ECO:0000256" key="1">
    <source>
        <dbReference type="SAM" id="Phobius"/>
    </source>
</evidence>
<dbReference type="RefSeq" id="WP_348718086.1">
    <property type="nucleotide sequence ID" value="NZ_CAXJIO010000014.1"/>
</dbReference>
<evidence type="ECO:0000313" key="4">
    <source>
        <dbReference type="EMBL" id="CAL2103951.1"/>
    </source>
</evidence>